<dbReference type="EC" id="2.7.7.108" evidence="14"/>
<evidence type="ECO:0000256" key="11">
    <source>
        <dbReference type="ARBA" id="ARBA00022989"/>
    </source>
</evidence>
<dbReference type="GO" id="GO:0016020">
    <property type="term" value="C:membrane"/>
    <property type="evidence" value="ECO:0007669"/>
    <property type="project" value="UniProtKB-SubCell"/>
</dbReference>
<feature type="active site" evidence="18">
    <location>
        <position position="372"/>
    </location>
</feature>
<evidence type="ECO:0000256" key="20">
    <source>
        <dbReference type="PIRSR" id="PIRSR640198-3"/>
    </source>
</evidence>
<evidence type="ECO:0000256" key="10">
    <source>
        <dbReference type="ARBA" id="ARBA00022840"/>
    </source>
</evidence>
<dbReference type="GO" id="GO:0070733">
    <property type="term" value="F:AMPylase activity"/>
    <property type="evidence" value="ECO:0007669"/>
    <property type="project" value="UniProtKB-EC"/>
</dbReference>
<evidence type="ECO:0000256" key="6">
    <source>
        <dbReference type="ARBA" id="ARBA00022695"/>
    </source>
</evidence>
<evidence type="ECO:0000256" key="22">
    <source>
        <dbReference type="SAM" id="Phobius"/>
    </source>
</evidence>
<comment type="subcellular location">
    <subcellularLocation>
        <location evidence="1">Membrane</location>
        <topology evidence="1">Single-pass membrane protein</topology>
    </subcellularLocation>
</comment>
<comment type="similarity">
    <text evidence="2">Belongs to the fic family.</text>
</comment>
<evidence type="ECO:0000256" key="9">
    <source>
        <dbReference type="ARBA" id="ARBA00022803"/>
    </source>
</evidence>
<evidence type="ECO:0000256" key="1">
    <source>
        <dbReference type="ARBA" id="ARBA00004167"/>
    </source>
</evidence>
<evidence type="ECO:0000256" key="13">
    <source>
        <dbReference type="ARBA" id="ARBA00030885"/>
    </source>
</evidence>
<evidence type="ECO:0000256" key="3">
    <source>
        <dbReference type="ARBA" id="ARBA00014915"/>
    </source>
</evidence>
<dbReference type="EMBL" id="CAXKWB010006038">
    <property type="protein sequence ID" value="CAL4081086.1"/>
    <property type="molecule type" value="Genomic_DNA"/>
</dbReference>
<evidence type="ECO:0000256" key="19">
    <source>
        <dbReference type="PIRSR" id="PIRSR640198-2"/>
    </source>
</evidence>
<accession>A0AAV2QCY3</accession>
<dbReference type="Pfam" id="PF02661">
    <property type="entry name" value="Fic"/>
    <property type="match status" value="1"/>
</dbReference>
<keyword evidence="7" id="KW-0677">Repeat</keyword>
<keyword evidence="4" id="KW-0808">Transferase</keyword>
<evidence type="ECO:0000313" key="24">
    <source>
        <dbReference type="EMBL" id="CAL4081086.1"/>
    </source>
</evidence>
<comment type="catalytic activity">
    <reaction evidence="15">
        <text>L-threonyl-[protein] + ATP = 3-O-(5'-adenylyl)-L-threonyl-[protein] + diphosphate</text>
        <dbReference type="Rhea" id="RHEA:54292"/>
        <dbReference type="Rhea" id="RHEA-COMP:11060"/>
        <dbReference type="Rhea" id="RHEA-COMP:13847"/>
        <dbReference type="ChEBI" id="CHEBI:30013"/>
        <dbReference type="ChEBI" id="CHEBI:30616"/>
        <dbReference type="ChEBI" id="CHEBI:33019"/>
        <dbReference type="ChEBI" id="CHEBI:138113"/>
        <dbReference type="EC" id="2.7.7.108"/>
    </reaction>
</comment>
<evidence type="ECO:0000256" key="15">
    <source>
        <dbReference type="ARBA" id="ARBA00047939"/>
    </source>
</evidence>
<proteinExistence type="inferred from homology"/>
<comment type="caution">
    <text evidence="24">The sequence shown here is derived from an EMBL/GenBank/DDBJ whole genome shotgun (WGS) entry which is preliminary data.</text>
</comment>
<feature type="glycosylation site" description="N-linked (GlcNAc...) asparagine" evidence="21">
    <location>
        <position position="284"/>
    </location>
</feature>
<keyword evidence="12 22" id="KW-0472">Membrane</keyword>
<dbReference type="PANTHER" id="PTHR13504:SF34">
    <property type="entry name" value="PROTEIN ADENYLYLTRANSFERASE FICD"/>
    <property type="match status" value="1"/>
</dbReference>
<feature type="binding site" evidence="19">
    <location>
        <begin position="325"/>
        <end position="328"/>
    </location>
    <ligand>
        <name>ATP</name>
        <dbReference type="ChEBI" id="CHEBI:30616"/>
    </ligand>
</feature>
<evidence type="ECO:0000256" key="4">
    <source>
        <dbReference type="ARBA" id="ARBA00022679"/>
    </source>
</evidence>
<dbReference type="Gene3D" id="1.10.3290.10">
    <property type="entry name" value="Fido-like domain"/>
    <property type="match status" value="1"/>
</dbReference>
<dbReference type="SUPFAM" id="SSF140931">
    <property type="entry name" value="Fic-like"/>
    <property type="match status" value="1"/>
</dbReference>
<dbReference type="Gene3D" id="1.25.40.10">
    <property type="entry name" value="Tetratricopeptide repeat domain"/>
    <property type="match status" value="1"/>
</dbReference>
<keyword evidence="25" id="KW-1185">Reference proteome</keyword>
<name>A0AAV2QCY3_MEGNR</name>
<dbReference type="PROSITE" id="PS51459">
    <property type="entry name" value="FIDO"/>
    <property type="match status" value="1"/>
</dbReference>
<protein>
    <recommendedName>
        <fullName evidence="3">Protein adenylyltransferase Fic</fullName>
        <ecNumber evidence="14">2.7.7.108</ecNumber>
    </recommendedName>
    <alternativeName>
        <fullName evidence="13">De-AMPylase Fic</fullName>
    </alternativeName>
</protein>
<feature type="binding site" evidence="19">
    <location>
        <position position="416"/>
    </location>
    <ligand>
        <name>ATP</name>
        <dbReference type="ChEBI" id="CHEBI:30616"/>
    </ligand>
</feature>
<keyword evidence="10 19" id="KW-0067">ATP-binding</keyword>
<dbReference type="PANTHER" id="PTHR13504">
    <property type="entry name" value="FIDO DOMAIN-CONTAINING PROTEIN DDB_G0283145"/>
    <property type="match status" value="1"/>
</dbReference>
<dbReference type="InterPro" id="IPR003812">
    <property type="entry name" value="Fido"/>
</dbReference>
<evidence type="ECO:0000259" key="23">
    <source>
        <dbReference type="PROSITE" id="PS51459"/>
    </source>
</evidence>
<evidence type="ECO:0000256" key="18">
    <source>
        <dbReference type="PIRSR" id="PIRSR640198-1"/>
    </source>
</evidence>
<keyword evidence="5 22" id="KW-0812">Transmembrane</keyword>
<sequence>MTEKLGSLCSLRKLKYDFSSKLCSRILSGEMNKLTFLLVFSCGVVFAGLVSVLRNSLGGNNVGGDLGVIPAGADIDLMDDGYVAMAKIGAYEGQTALLKKQSTELEDKNAELEAMNTLKAAVDLERRGKPLRAGRLLEHAFSLAPRLPMILIQYGEHLEKHQNNIIKADAMYLRALEISPANSRALQNRRRTRPLVEELDTLMLSRINGKRDELSKIPGSSSALRRIKKEAYYQYVYHTAGIEGNTMTLSQTRMILETRLSVGGKSVMEHNEILGLDSALKFINTTLVNRVGRITVQDILEIHRRVLGHVDPLEAGHFRTTQVFVSDHVPPPPTKLQVLMNNFVAWLNSPHAQRLHPIKYSALAHYKLVYIHPFSDGNGRTARLLMNFLLMQAGYPPVIIRKQDRMMYYNCLNEANEGDTRPFFRFIAHCTEKTVDVYLWATKEHLPEIEQNTEEKMETNQKDTVYDNKLTEDKIYVAGEDDFEDEAKVTVAANLPDMEPTVFNYNYNENYDTIYDDDDNFIKDELDLESDQNWFSDKCNDIKDNLNSDRYSRIIDEDLIYENANSFSRLKNDNAFSFEEVENILERMD</sequence>
<gene>
    <name evidence="24" type="ORF">MNOR_LOCUS11465</name>
</gene>
<evidence type="ECO:0000256" key="8">
    <source>
        <dbReference type="ARBA" id="ARBA00022741"/>
    </source>
</evidence>
<organism evidence="24 25">
    <name type="scientific">Meganyctiphanes norvegica</name>
    <name type="common">Northern krill</name>
    <name type="synonym">Thysanopoda norvegica</name>
    <dbReference type="NCBI Taxonomy" id="48144"/>
    <lineage>
        <taxon>Eukaryota</taxon>
        <taxon>Metazoa</taxon>
        <taxon>Ecdysozoa</taxon>
        <taxon>Arthropoda</taxon>
        <taxon>Crustacea</taxon>
        <taxon>Multicrustacea</taxon>
        <taxon>Malacostraca</taxon>
        <taxon>Eumalacostraca</taxon>
        <taxon>Eucarida</taxon>
        <taxon>Euphausiacea</taxon>
        <taxon>Euphausiidae</taxon>
        <taxon>Meganyctiphanes</taxon>
    </lineage>
</organism>
<feature type="site" description="Important for autoinhibition of adenylyltransferase activity" evidence="20">
    <location>
        <position position="243"/>
    </location>
</feature>
<keyword evidence="9" id="KW-0802">TPR repeat</keyword>
<dbReference type="InterPro" id="IPR040198">
    <property type="entry name" value="Fido_containing"/>
</dbReference>
<evidence type="ECO:0000313" key="25">
    <source>
        <dbReference type="Proteomes" id="UP001497623"/>
    </source>
</evidence>
<feature type="transmembrane region" description="Helical" evidence="22">
    <location>
        <begin position="34"/>
        <end position="53"/>
    </location>
</feature>
<evidence type="ECO:0000256" key="21">
    <source>
        <dbReference type="PIRSR" id="PIRSR640198-4"/>
    </source>
</evidence>
<keyword evidence="8 19" id="KW-0547">Nucleotide-binding</keyword>
<evidence type="ECO:0000256" key="16">
    <source>
        <dbReference type="ARBA" id="ARBA00048696"/>
    </source>
</evidence>
<feature type="domain" description="Fido" evidence="23">
    <location>
        <begin position="294"/>
        <end position="429"/>
    </location>
</feature>
<comment type="catalytic activity">
    <reaction evidence="16">
        <text>L-tyrosyl-[protein] + ATP = O-(5'-adenylyl)-L-tyrosyl-[protein] + diphosphate</text>
        <dbReference type="Rhea" id="RHEA:54288"/>
        <dbReference type="Rhea" id="RHEA-COMP:10136"/>
        <dbReference type="Rhea" id="RHEA-COMP:13846"/>
        <dbReference type="ChEBI" id="CHEBI:30616"/>
        <dbReference type="ChEBI" id="CHEBI:33019"/>
        <dbReference type="ChEBI" id="CHEBI:46858"/>
        <dbReference type="ChEBI" id="CHEBI:83624"/>
        <dbReference type="EC" id="2.7.7.108"/>
    </reaction>
</comment>
<evidence type="ECO:0000256" key="7">
    <source>
        <dbReference type="ARBA" id="ARBA00022737"/>
    </source>
</evidence>
<dbReference type="Proteomes" id="UP001497623">
    <property type="component" value="Unassembled WGS sequence"/>
</dbReference>
<keyword evidence="11 22" id="KW-1133">Transmembrane helix</keyword>
<feature type="binding site" evidence="19">
    <location>
        <begin position="408"/>
        <end position="409"/>
    </location>
    <ligand>
        <name>ATP</name>
        <dbReference type="ChEBI" id="CHEBI:30616"/>
    </ligand>
</feature>
<reference evidence="24 25" key="1">
    <citation type="submission" date="2024-05" db="EMBL/GenBank/DDBJ databases">
        <authorList>
            <person name="Wallberg A."/>
        </authorList>
    </citation>
    <scope>NUCLEOTIDE SEQUENCE [LARGE SCALE GENOMIC DNA]</scope>
</reference>
<dbReference type="AlphaFoldDB" id="A0AAV2QCY3"/>
<keyword evidence="6" id="KW-0548">Nucleotidyltransferase</keyword>
<evidence type="ECO:0000256" key="17">
    <source>
        <dbReference type="ARBA" id="ARBA00049297"/>
    </source>
</evidence>
<comment type="catalytic activity">
    <reaction evidence="17">
        <text>3-O-(5'-adenylyl)-L-threonyl-[protein] + H2O = L-threonyl-[protein] + AMP + H(+)</text>
        <dbReference type="Rhea" id="RHEA:55932"/>
        <dbReference type="Rhea" id="RHEA-COMP:11060"/>
        <dbReference type="Rhea" id="RHEA-COMP:13847"/>
        <dbReference type="ChEBI" id="CHEBI:15377"/>
        <dbReference type="ChEBI" id="CHEBI:15378"/>
        <dbReference type="ChEBI" id="CHEBI:30013"/>
        <dbReference type="ChEBI" id="CHEBI:138113"/>
        <dbReference type="ChEBI" id="CHEBI:456215"/>
    </reaction>
</comment>
<evidence type="ECO:0000256" key="14">
    <source>
        <dbReference type="ARBA" id="ARBA00034531"/>
    </source>
</evidence>
<dbReference type="InterPro" id="IPR036597">
    <property type="entry name" value="Fido-like_dom_sf"/>
</dbReference>
<evidence type="ECO:0000256" key="12">
    <source>
        <dbReference type="ARBA" id="ARBA00023136"/>
    </source>
</evidence>
<dbReference type="InterPro" id="IPR011990">
    <property type="entry name" value="TPR-like_helical_dom_sf"/>
</dbReference>
<evidence type="ECO:0000256" key="2">
    <source>
        <dbReference type="ARBA" id="ARBA00009742"/>
    </source>
</evidence>
<dbReference type="GO" id="GO:0005524">
    <property type="term" value="F:ATP binding"/>
    <property type="evidence" value="ECO:0007669"/>
    <property type="project" value="UniProtKB-KW"/>
</dbReference>
<feature type="binding site" evidence="19">
    <location>
        <begin position="376"/>
        <end position="383"/>
    </location>
    <ligand>
        <name>ATP</name>
        <dbReference type="ChEBI" id="CHEBI:30616"/>
    </ligand>
</feature>
<evidence type="ECO:0000256" key="5">
    <source>
        <dbReference type="ARBA" id="ARBA00022692"/>
    </source>
</evidence>